<accession>A0AAD7ANH8</accession>
<proteinExistence type="predicted"/>
<organism evidence="2 3">
    <name type="scientific">Mycena albidolilacea</name>
    <dbReference type="NCBI Taxonomy" id="1033008"/>
    <lineage>
        <taxon>Eukaryota</taxon>
        <taxon>Fungi</taxon>
        <taxon>Dikarya</taxon>
        <taxon>Basidiomycota</taxon>
        <taxon>Agaricomycotina</taxon>
        <taxon>Agaricomycetes</taxon>
        <taxon>Agaricomycetidae</taxon>
        <taxon>Agaricales</taxon>
        <taxon>Marasmiineae</taxon>
        <taxon>Mycenaceae</taxon>
        <taxon>Mycena</taxon>
    </lineage>
</organism>
<feature type="region of interest" description="Disordered" evidence="1">
    <location>
        <begin position="1"/>
        <end position="24"/>
    </location>
</feature>
<dbReference type="EMBL" id="JARIHO010000004">
    <property type="protein sequence ID" value="KAJ7363098.1"/>
    <property type="molecule type" value="Genomic_DNA"/>
</dbReference>
<evidence type="ECO:0000313" key="2">
    <source>
        <dbReference type="EMBL" id="KAJ7363098.1"/>
    </source>
</evidence>
<keyword evidence="3" id="KW-1185">Reference proteome</keyword>
<comment type="caution">
    <text evidence="2">The sequence shown here is derived from an EMBL/GenBank/DDBJ whole genome shotgun (WGS) entry which is preliminary data.</text>
</comment>
<dbReference type="AlphaFoldDB" id="A0AAD7ANH8"/>
<evidence type="ECO:0000256" key="1">
    <source>
        <dbReference type="SAM" id="MobiDB-lite"/>
    </source>
</evidence>
<protein>
    <submittedName>
        <fullName evidence="2">Uncharacterized protein</fullName>
    </submittedName>
</protein>
<sequence>MGDVLSRANKGTSKAAGDGSEWTVSPDRETCTGIVNDLYTMQEAGEAYLVMPALEGLMALRERFKDEPIYLQVIDASLELDFRSSMRDRKRTRHQATQYFIDEGKLWRLGGGVGVRARPRRECITREEAGTKAVEVYTTLALMDRYHSPKLDQSIVSAIADCTQC</sequence>
<reference evidence="2" key="1">
    <citation type="submission" date="2023-03" db="EMBL/GenBank/DDBJ databases">
        <title>Massive genome expansion in bonnet fungi (Mycena s.s.) driven by repeated elements and novel gene families across ecological guilds.</title>
        <authorList>
            <consortium name="Lawrence Berkeley National Laboratory"/>
            <person name="Harder C.B."/>
            <person name="Miyauchi S."/>
            <person name="Viragh M."/>
            <person name="Kuo A."/>
            <person name="Thoen E."/>
            <person name="Andreopoulos B."/>
            <person name="Lu D."/>
            <person name="Skrede I."/>
            <person name="Drula E."/>
            <person name="Henrissat B."/>
            <person name="Morin E."/>
            <person name="Kohler A."/>
            <person name="Barry K."/>
            <person name="LaButti K."/>
            <person name="Morin E."/>
            <person name="Salamov A."/>
            <person name="Lipzen A."/>
            <person name="Mereny Z."/>
            <person name="Hegedus B."/>
            <person name="Baldrian P."/>
            <person name="Stursova M."/>
            <person name="Weitz H."/>
            <person name="Taylor A."/>
            <person name="Grigoriev I.V."/>
            <person name="Nagy L.G."/>
            <person name="Martin F."/>
            <person name="Kauserud H."/>
        </authorList>
    </citation>
    <scope>NUCLEOTIDE SEQUENCE</scope>
    <source>
        <strain evidence="2">CBHHK002</strain>
    </source>
</reference>
<dbReference type="Proteomes" id="UP001218218">
    <property type="component" value="Unassembled WGS sequence"/>
</dbReference>
<gene>
    <name evidence="2" type="ORF">DFH08DRAFT_910876</name>
</gene>
<name>A0AAD7ANH8_9AGAR</name>
<evidence type="ECO:0000313" key="3">
    <source>
        <dbReference type="Proteomes" id="UP001218218"/>
    </source>
</evidence>